<keyword evidence="1" id="KW-0812">Transmembrane</keyword>
<evidence type="ECO:0000256" key="2">
    <source>
        <dbReference type="SAM" id="SignalP"/>
    </source>
</evidence>
<reference evidence="3" key="1">
    <citation type="submission" date="2018-01" db="EMBL/GenBank/DDBJ databases">
        <title>An insight into the sialome of Amazonian anophelines.</title>
        <authorList>
            <person name="Ribeiro J.M."/>
            <person name="Scarpassa V."/>
            <person name="Calvo E."/>
        </authorList>
    </citation>
    <scope>NUCLEOTIDE SEQUENCE</scope>
    <source>
        <tissue evidence="3">Salivary glands</tissue>
    </source>
</reference>
<dbReference type="AlphaFoldDB" id="A0A2M3ZS20"/>
<evidence type="ECO:0000313" key="3">
    <source>
        <dbReference type="EMBL" id="MBW31295.1"/>
    </source>
</evidence>
<name>A0A2M3ZS20_9DIPT</name>
<keyword evidence="1" id="KW-1133">Transmembrane helix</keyword>
<feature type="signal peptide" evidence="2">
    <location>
        <begin position="1"/>
        <end position="23"/>
    </location>
</feature>
<feature type="chain" id="PRO_5014960468" evidence="2">
    <location>
        <begin position="24"/>
        <end position="118"/>
    </location>
</feature>
<organism evidence="3">
    <name type="scientific">Anopheles braziliensis</name>
    <dbReference type="NCBI Taxonomy" id="58242"/>
    <lineage>
        <taxon>Eukaryota</taxon>
        <taxon>Metazoa</taxon>
        <taxon>Ecdysozoa</taxon>
        <taxon>Arthropoda</taxon>
        <taxon>Hexapoda</taxon>
        <taxon>Insecta</taxon>
        <taxon>Pterygota</taxon>
        <taxon>Neoptera</taxon>
        <taxon>Endopterygota</taxon>
        <taxon>Diptera</taxon>
        <taxon>Nematocera</taxon>
        <taxon>Culicoidea</taxon>
        <taxon>Culicidae</taxon>
        <taxon>Anophelinae</taxon>
        <taxon>Anopheles</taxon>
    </lineage>
</organism>
<dbReference type="EMBL" id="GGFM01010544">
    <property type="protein sequence ID" value="MBW31295.1"/>
    <property type="molecule type" value="Transcribed_RNA"/>
</dbReference>
<accession>A0A2M3ZS20</accession>
<keyword evidence="1" id="KW-0472">Membrane</keyword>
<proteinExistence type="predicted"/>
<feature type="transmembrane region" description="Helical" evidence="1">
    <location>
        <begin position="39"/>
        <end position="59"/>
    </location>
</feature>
<sequence>MFALSVPRCVWSVFVLLVRSSVAAGGMSGAVRCEKGFPLISGMSPLGFFCVFVWFCSICPKPHRAVWLRFPSNPHQLSDVLIYLVAEKGRAFGTWDGCDFDGFFCCPITSHHSSGRVL</sequence>
<evidence type="ECO:0000256" key="1">
    <source>
        <dbReference type="SAM" id="Phobius"/>
    </source>
</evidence>
<protein>
    <submittedName>
        <fullName evidence="3">Putative secreted peptide</fullName>
    </submittedName>
</protein>
<keyword evidence="2" id="KW-0732">Signal</keyword>